<dbReference type="STRING" id="39482.ERS852491_02944"/>
<dbReference type="SUPFAM" id="SSF56281">
    <property type="entry name" value="Metallo-hydrolase/oxidoreductase"/>
    <property type="match status" value="1"/>
</dbReference>
<evidence type="ECO:0000256" key="2">
    <source>
        <dbReference type="ARBA" id="ARBA00007749"/>
    </source>
</evidence>
<name>A0A174GZ44_9FIRM</name>
<keyword evidence="5" id="KW-0862">Zinc</keyword>
<dbReference type="InterPro" id="IPR001279">
    <property type="entry name" value="Metallo-B-lactamas"/>
</dbReference>
<feature type="domain" description="Metallo-beta-lactamase" evidence="6">
    <location>
        <begin position="40"/>
        <end position="249"/>
    </location>
</feature>
<gene>
    <name evidence="7" type="primary">aiiA</name>
    <name evidence="7" type="ORF">ERS852491_02944</name>
</gene>
<comment type="similarity">
    <text evidence="2">Belongs to the metallo-beta-lactamase superfamily.</text>
</comment>
<dbReference type="Proteomes" id="UP000095544">
    <property type="component" value="Unassembled WGS sequence"/>
</dbReference>
<protein>
    <submittedName>
        <fullName evidence="7">N-acyl homoserine lactonase</fullName>
        <ecNumber evidence="7">3.1.1.81</ecNumber>
    </submittedName>
</protein>
<evidence type="ECO:0000256" key="3">
    <source>
        <dbReference type="ARBA" id="ARBA00022723"/>
    </source>
</evidence>
<evidence type="ECO:0000313" key="8">
    <source>
        <dbReference type="Proteomes" id="UP000095544"/>
    </source>
</evidence>
<comment type="cofactor">
    <cofactor evidence="1">
        <name>Zn(2+)</name>
        <dbReference type="ChEBI" id="CHEBI:29105"/>
    </cofactor>
</comment>
<accession>A0A174GZ44</accession>
<keyword evidence="4 7" id="KW-0378">Hydrolase</keyword>
<evidence type="ECO:0000256" key="1">
    <source>
        <dbReference type="ARBA" id="ARBA00001947"/>
    </source>
</evidence>
<dbReference type="PANTHER" id="PTHR42978">
    <property type="entry name" value="QUORUM-QUENCHING LACTONASE YTNP-RELATED-RELATED"/>
    <property type="match status" value="1"/>
</dbReference>
<proteinExistence type="inferred from homology"/>
<dbReference type="OrthoDB" id="9761531at2"/>
<dbReference type="AlphaFoldDB" id="A0A174GZ44"/>
<dbReference type="InterPro" id="IPR036866">
    <property type="entry name" value="RibonucZ/Hydroxyglut_hydro"/>
</dbReference>
<sequence length="265" mass="30279">MQNYTITPIITGYTHTNKATYLYHHSIHKYYDTEGFVDLPVTIFLVQGNGRKILIDTGMSDTDRAGKYHHPGSVQPEGHAVYEQLDKLGIGCGEIDTIIFTHLHWDHVYYTDRFTNAKMYAQRKEYEFAMNPIPLYYKSYEYPALGIRPQFADMEITLLDGECEVMDGIYVYPSTGHSVGHQTVVVNTKDGEYHCCGDLIFTYDNIKEVPEAHYDITPPGRFLDIVDSWNSIVELKRRAKSPDFILPTHAPEMIELVESGKILGV</sequence>
<dbReference type="CDD" id="cd07729">
    <property type="entry name" value="AHL_lactonase_MBL-fold"/>
    <property type="match status" value="1"/>
</dbReference>
<evidence type="ECO:0000259" key="6">
    <source>
        <dbReference type="SMART" id="SM00849"/>
    </source>
</evidence>
<dbReference type="Pfam" id="PF00753">
    <property type="entry name" value="Lactamase_B"/>
    <property type="match status" value="1"/>
</dbReference>
<dbReference type="EC" id="3.1.1.81" evidence="7"/>
<dbReference type="EMBL" id="CYZU01000028">
    <property type="protein sequence ID" value="CUO67924.1"/>
    <property type="molecule type" value="Genomic_DNA"/>
</dbReference>
<dbReference type="GO" id="GO:0102007">
    <property type="term" value="F:acyl-L-homoserine-lactone lactonohydrolase activity"/>
    <property type="evidence" value="ECO:0007669"/>
    <property type="project" value="UniProtKB-EC"/>
</dbReference>
<organism evidence="7 8">
    <name type="scientific">Faecalicatena contorta</name>
    <dbReference type="NCBI Taxonomy" id="39482"/>
    <lineage>
        <taxon>Bacteria</taxon>
        <taxon>Bacillati</taxon>
        <taxon>Bacillota</taxon>
        <taxon>Clostridia</taxon>
        <taxon>Lachnospirales</taxon>
        <taxon>Lachnospiraceae</taxon>
        <taxon>Faecalicatena</taxon>
    </lineage>
</organism>
<dbReference type="Gene3D" id="3.60.15.10">
    <property type="entry name" value="Ribonuclease Z/Hydroxyacylglutathione hydrolase-like"/>
    <property type="match status" value="1"/>
</dbReference>
<evidence type="ECO:0000256" key="4">
    <source>
        <dbReference type="ARBA" id="ARBA00022801"/>
    </source>
</evidence>
<evidence type="ECO:0000256" key="5">
    <source>
        <dbReference type="ARBA" id="ARBA00022833"/>
    </source>
</evidence>
<keyword evidence="3" id="KW-0479">Metal-binding</keyword>
<reference evidence="7 8" key="1">
    <citation type="submission" date="2015-09" db="EMBL/GenBank/DDBJ databases">
        <authorList>
            <consortium name="Pathogen Informatics"/>
        </authorList>
    </citation>
    <scope>NUCLEOTIDE SEQUENCE [LARGE SCALE GENOMIC DNA]</scope>
    <source>
        <strain evidence="7 8">2789STDY5834876</strain>
    </source>
</reference>
<evidence type="ECO:0000313" key="7">
    <source>
        <dbReference type="EMBL" id="CUO67924.1"/>
    </source>
</evidence>
<dbReference type="SMART" id="SM00849">
    <property type="entry name" value="Lactamase_B"/>
    <property type="match status" value="1"/>
</dbReference>
<dbReference type="PANTHER" id="PTHR42978:SF2">
    <property type="entry name" value="102 KBASES UNSTABLE REGION: FROM 1 TO 119443"/>
    <property type="match status" value="1"/>
</dbReference>
<dbReference type="InterPro" id="IPR051013">
    <property type="entry name" value="MBL_superfamily_lactonases"/>
</dbReference>
<dbReference type="RefSeq" id="WP_050641656.1">
    <property type="nucleotide sequence ID" value="NZ_CABKUE010000009.1"/>
</dbReference>
<dbReference type="GO" id="GO:0046872">
    <property type="term" value="F:metal ion binding"/>
    <property type="evidence" value="ECO:0007669"/>
    <property type="project" value="UniProtKB-KW"/>
</dbReference>